<dbReference type="Proteomes" id="UP000598820">
    <property type="component" value="Unassembled WGS sequence"/>
</dbReference>
<proteinExistence type="predicted"/>
<reference evidence="1" key="1">
    <citation type="submission" date="2020-09" db="EMBL/GenBank/DDBJ databases">
        <authorList>
            <person name="Kim M.K."/>
        </authorList>
    </citation>
    <scope>NUCLEOTIDE SEQUENCE</scope>
    <source>
        <strain evidence="1">BT702</strain>
    </source>
</reference>
<dbReference type="AlphaFoldDB" id="A0A927AUY3"/>
<protein>
    <submittedName>
        <fullName evidence="1">Uncharacterized protein</fullName>
    </submittedName>
</protein>
<name>A0A927AUY3_9BACT</name>
<keyword evidence="2" id="KW-1185">Reference proteome</keyword>
<evidence type="ECO:0000313" key="2">
    <source>
        <dbReference type="Proteomes" id="UP000598820"/>
    </source>
</evidence>
<evidence type="ECO:0000313" key="1">
    <source>
        <dbReference type="EMBL" id="MBD2704866.1"/>
    </source>
</evidence>
<dbReference type="EMBL" id="JACWZY010000038">
    <property type="protein sequence ID" value="MBD2704866.1"/>
    <property type="molecule type" value="Genomic_DNA"/>
</dbReference>
<gene>
    <name evidence="1" type="ORF">IC229_29815</name>
</gene>
<accession>A0A927AUY3</accession>
<sequence length="162" mass="18753">MSIIISLLALLLTFYQLRLQRIHNEKSLKPLGQIDLPDHKKKLGVHIRNNGLGPLIIDRLSFTKRDNIYSSIADCLDLDPKSYMHISASDLVKRVILPNSHLAVFEKNFGEHADEAHIDHVRTQLSPITLKVEGRDIYDNRIVIERSFQWFSRYIQNETVKP</sequence>
<organism evidence="1 2">
    <name type="scientific">Spirosoma profusum</name>
    <dbReference type="NCBI Taxonomy" id="2771354"/>
    <lineage>
        <taxon>Bacteria</taxon>
        <taxon>Pseudomonadati</taxon>
        <taxon>Bacteroidota</taxon>
        <taxon>Cytophagia</taxon>
        <taxon>Cytophagales</taxon>
        <taxon>Cytophagaceae</taxon>
        <taxon>Spirosoma</taxon>
    </lineage>
</organism>
<comment type="caution">
    <text evidence="1">The sequence shown here is derived from an EMBL/GenBank/DDBJ whole genome shotgun (WGS) entry which is preliminary data.</text>
</comment>